<sequence>MEKRVSNMLSEPIEARRVSIGPPSKGKVPYLEEVQDSSMRGWTFPSAKRINDNICPKNMVAVIILMFMTCLLLFQKGSLIRIGKAKINRRRIVIIKELNPFKRLEAELQRNADLLRGKAKFGLWTALFGRWCLWMTLSTDRTNRSFGRPLVELRKLGWYETFFIRSLEPTKTDSKPKSELNSKSTPTLNMRNQLYFDH</sequence>
<feature type="non-terminal residue" evidence="2">
    <location>
        <position position="1"/>
    </location>
</feature>
<dbReference type="Proteomes" id="UP000257109">
    <property type="component" value="Unassembled WGS sequence"/>
</dbReference>
<keyword evidence="1" id="KW-0472">Membrane</keyword>
<protein>
    <submittedName>
        <fullName evidence="2">Uncharacterized protein</fullName>
    </submittedName>
</protein>
<keyword evidence="1" id="KW-0812">Transmembrane</keyword>
<keyword evidence="3" id="KW-1185">Reference proteome</keyword>
<evidence type="ECO:0000313" key="3">
    <source>
        <dbReference type="Proteomes" id="UP000257109"/>
    </source>
</evidence>
<comment type="caution">
    <text evidence="2">The sequence shown here is derived from an EMBL/GenBank/DDBJ whole genome shotgun (WGS) entry which is preliminary data.</text>
</comment>
<proteinExistence type="predicted"/>
<dbReference type="AlphaFoldDB" id="A0A371F5P8"/>
<evidence type="ECO:0000313" key="2">
    <source>
        <dbReference type="EMBL" id="RDX73565.1"/>
    </source>
</evidence>
<accession>A0A371F5P8</accession>
<feature type="transmembrane region" description="Helical" evidence="1">
    <location>
        <begin position="59"/>
        <end position="82"/>
    </location>
</feature>
<evidence type="ECO:0000256" key="1">
    <source>
        <dbReference type="SAM" id="Phobius"/>
    </source>
</evidence>
<gene>
    <name evidence="2" type="ORF">CR513_46817</name>
</gene>
<name>A0A371F5P8_MUCPR</name>
<organism evidence="2 3">
    <name type="scientific">Mucuna pruriens</name>
    <name type="common">Velvet bean</name>
    <name type="synonym">Dolichos pruriens</name>
    <dbReference type="NCBI Taxonomy" id="157652"/>
    <lineage>
        <taxon>Eukaryota</taxon>
        <taxon>Viridiplantae</taxon>
        <taxon>Streptophyta</taxon>
        <taxon>Embryophyta</taxon>
        <taxon>Tracheophyta</taxon>
        <taxon>Spermatophyta</taxon>
        <taxon>Magnoliopsida</taxon>
        <taxon>eudicotyledons</taxon>
        <taxon>Gunneridae</taxon>
        <taxon>Pentapetalae</taxon>
        <taxon>rosids</taxon>
        <taxon>fabids</taxon>
        <taxon>Fabales</taxon>
        <taxon>Fabaceae</taxon>
        <taxon>Papilionoideae</taxon>
        <taxon>50 kb inversion clade</taxon>
        <taxon>NPAAA clade</taxon>
        <taxon>indigoferoid/millettioid clade</taxon>
        <taxon>Phaseoleae</taxon>
        <taxon>Mucuna</taxon>
    </lineage>
</organism>
<reference evidence="2" key="1">
    <citation type="submission" date="2018-05" db="EMBL/GenBank/DDBJ databases">
        <title>Draft genome of Mucuna pruriens seed.</title>
        <authorList>
            <person name="Nnadi N.E."/>
            <person name="Vos R."/>
            <person name="Hasami M.H."/>
            <person name="Devisetty U.K."/>
            <person name="Aguiy J.C."/>
        </authorList>
    </citation>
    <scope>NUCLEOTIDE SEQUENCE [LARGE SCALE GENOMIC DNA]</scope>
    <source>
        <strain evidence="2">JCA_2017</strain>
    </source>
</reference>
<dbReference type="EMBL" id="QJKJ01010482">
    <property type="protein sequence ID" value="RDX73565.1"/>
    <property type="molecule type" value="Genomic_DNA"/>
</dbReference>
<keyword evidence="1" id="KW-1133">Transmembrane helix</keyword>